<dbReference type="Pfam" id="PF01636">
    <property type="entry name" value="APH"/>
    <property type="match status" value="1"/>
</dbReference>
<dbReference type="Gene3D" id="3.90.1200.10">
    <property type="match status" value="1"/>
</dbReference>
<evidence type="ECO:0000313" key="2">
    <source>
        <dbReference type="EMBL" id="OIP83852.1"/>
    </source>
</evidence>
<organism evidence="2 3">
    <name type="scientific">Candidatus Roizmanbacteria bacterium CG2_30_33_16</name>
    <dbReference type="NCBI Taxonomy" id="1805340"/>
    <lineage>
        <taxon>Bacteria</taxon>
        <taxon>Candidatus Roizmaniibacteriota</taxon>
    </lineage>
</organism>
<protein>
    <recommendedName>
        <fullName evidence="1">Aminoglycoside phosphotransferase domain-containing protein</fullName>
    </recommendedName>
</protein>
<proteinExistence type="predicted"/>
<reference evidence="2 3" key="1">
    <citation type="journal article" date="2016" name="Environ. Microbiol.">
        <title>Genomic resolution of a cold subsurface aquifer community provides metabolic insights for novel microbes adapted to high CO concentrations.</title>
        <authorList>
            <person name="Probst A.J."/>
            <person name="Castelle C.J."/>
            <person name="Singh A."/>
            <person name="Brown C.T."/>
            <person name="Anantharaman K."/>
            <person name="Sharon I."/>
            <person name="Hug L.A."/>
            <person name="Burstein D."/>
            <person name="Emerson J.B."/>
            <person name="Thomas B.C."/>
            <person name="Banfield J.F."/>
        </authorList>
    </citation>
    <scope>NUCLEOTIDE SEQUENCE [LARGE SCALE GENOMIC DNA]</scope>
    <source>
        <strain evidence="2">CG2_30_33_16</strain>
    </source>
</reference>
<evidence type="ECO:0000313" key="3">
    <source>
        <dbReference type="Proteomes" id="UP000183758"/>
    </source>
</evidence>
<sequence>MIDSKTRVLQSNINPIKQHHVQWNNTYDIKQQENRINSLLDKLKLVPEINPEKFFLLTRGYKHRYFAVCIDENKQKVIFNCLVRYDKLSIQSYQKELRFAQLINNPHFPHKDYLPTYLQVSQSPQELWFIQKYISYAILENKENMGQLAFPIKTQQIKNIANTMYDINTRLLKESYPKLTMHKFDIDNKITEIFQIILPSLKIKGFINESSIKVVERFIYSCATLVKRSNYYFVHGDFNLGNIFLSTSQNIKIIDWETYHQNNHCYDIAYLYSRLFREPAFRKKVVSEFFQLIPEDKKEGSKILFRFNILHLTLSYINYGLFIELTKKDFQLQRKWFIDLAKNNASKFSLI</sequence>
<dbReference type="InterPro" id="IPR002575">
    <property type="entry name" value="Aminoglycoside_PTrfase"/>
</dbReference>
<gene>
    <name evidence="2" type="ORF">AUK04_02995</name>
</gene>
<dbReference type="SUPFAM" id="SSF56112">
    <property type="entry name" value="Protein kinase-like (PK-like)"/>
    <property type="match status" value="1"/>
</dbReference>
<dbReference type="Proteomes" id="UP000183758">
    <property type="component" value="Unassembled WGS sequence"/>
</dbReference>
<accession>A0A1J5HGV0</accession>
<evidence type="ECO:0000259" key="1">
    <source>
        <dbReference type="Pfam" id="PF01636"/>
    </source>
</evidence>
<name>A0A1J5HGV0_9BACT</name>
<dbReference type="InterPro" id="IPR011009">
    <property type="entry name" value="Kinase-like_dom_sf"/>
</dbReference>
<dbReference type="AlphaFoldDB" id="A0A1J5HGV0"/>
<feature type="domain" description="Aminoglycoside phosphotransferase" evidence="1">
    <location>
        <begin position="229"/>
        <end position="279"/>
    </location>
</feature>
<dbReference type="EMBL" id="MNZM01000073">
    <property type="protein sequence ID" value="OIP83852.1"/>
    <property type="molecule type" value="Genomic_DNA"/>
</dbReference>
<comment type="caution">
    <text evidence="2">The sequence shown here is derived from an EMBL/GenBank/DDBJ whole genome shotgun (WGS) entry which is preliminary data.</text>
</comment>